<reference evidence="1 2" key="1">
    <citation type="submission" date="2019-03" db="EMBL/GenBank/DDBJ databases">
        <title>Genomics of glacier-inhabiting Cryobacterium strains.</title>
        <authorList>
            <person name="Liu Q."/>
            <person name="Xin Y.-H."/>
        </authorList>
    </citation>
    <scope>NUCLEOTIDE SEQUENCE [LARGE SCALE GENOMIC DNA]</scope>
    <source>
        <strain evidence="1 2">Hh15</strain>
    </source>
</reference>
<evidence type="ECO:0000313" key="1">
    <source>
        <dbReference type="EMBL" id="TFB86663.1"/>
    </source>
</evidence>
<proteinExistence type="predicted"/>
<gene>
    <name evidence="1" type="ORF">E3O10_13660</name>
</gene>
<sequence length="156" mass="15968">MALLGGCAALRGGQSVDGAVLGIETLPGVASANVSQITTLSGFKRIWTTTVAITLEPDYRIDDAEAALDWAMHTAWSVNDNEPNLGISVGFLDSSGNTADWDWQTAASALGYDSPSVGALMTATGTLSFGPSVLGDTLGPWPGDVPELADGVIVAD</sequence>
<dbReference type="EMBL" id="SOFF01000033">
    <property type="protein sequence ID" value="TFB86663.1"/>
    <property type="molecule type" value="Genomic_DNA"/>
</dbReference>
<dbReference type="RefSeq" id="WP_134450420.1">
    <property type="nucleotide sequence ID" value="NZ_FOCN01000009.1"/>
</dbReference>
<comment type="caution">
    <text evidence="1">The sequence shown here is derived from an EMBL/GenBank/DDBJ whole genome shotgun (WGS) entry which is preliminary data.</text>
</comment>
<dbReference type="OrthoDB" id="5063985at2"/>
<name>A0A5F0D172_9MICO</name>
<dbReference type="Proteomes" id="UP000297654">
    <property type="component" value="Unassembled WGS sequence"/>
</dbReference>
<keyword evidence="2" id="KW-1185">Reference proteome</keyword>
<dbReference type="AlphaFoldDB" id="A0A5F0D172"/>
<protein>
    <submittedName>
        <fullName evidence="1">Uncharacterized protein</fullName>
    </submittedName>
</protein>
<accession>A0A5F0D172</accession>
<organism evidence="1 2">
    <name type="scientific">Cryobacterium luteum</name>
    <dbReference type="NCBI Taxonomy" id="1424661"/>
    <lineage>
        <taxon>Bacteria</taxon>
        <taxon>Bacillati</taxon>
        <taxon>Actinomycetota</taxon>
        <taxon>Actinomycetes</taxon>
        <taxon>Micrococcales</taxon>
        <taxon>Microbacteriaceae</taxon>
        <taxon>Cryobacterium</taxon>
    </lineage>
</organism>
<evidence type="ECO:0000313" key="2">
    <source>
        <dbReference type="Proteomes" id="UP000297654"/>
    </source>
</evidence>